<feature type="region of interest" description="Disordered" evidence="1">
    <location>
        <begin position="538"/>
        <end position="568"/>
    </location>
</feature>
<reference evidence="2" key="1">
    <citation type="submission" date="2020-11" db="EMBL/GenBank/DDBJ databases">
        <authorList>
            <person name="Tran Van P."/>
        </authorList>
    </citation>
    <scope>NUCLEOTIDE SEQUENCE</scope>
</reference>
<sequence length="646" mass="73148">MFHHNTQKLCDRGAEDTGKLYVYYNQREAGKRRERVIATVHRHSVQCAVTHKNTCITNFPLPRLPLCYACPASNLYENGLRILRVEKEKVLAYFPQEQSDGKNKVLVFEQGVREMLQQAMAWDYDDDALLLAKMANRRLSPVTGLVICLTCLEIVIKSMINWIIEVSLFLFCNRSRLLKVSSGLRLFLYSTTPKSSPSVFQFEGATKVPAEFELAYMKLREQVEKVLRHSAYSMVDLGQLFNPLNKHDTTPTLVQQLQQASKMELHIVCFQLFCFSNLVQCPAAATGLQDGTTYSLLPVVLATKHNVSRYELRKYYYIIMRIFGIPLKLSSLNLNIYPKKRRFRWCSLESHITGAPDLLPIPTTVCGGCQASSLVRTVRGGTLGGLPRDTELKCPSVYNTLAEAPVVTWTGASVSLSGLNMCGYVYIPDEWIIERMVFLTVLFVHYVCRPLAALWEQIFEQAVPWRLSTPAFMNEPVYLVLSCTWVGEPCLDQARNLRRRERPSIPVALPRYRYLVYRELRIAALTFSLRHHPKSAAVNGAGCPGRKKEGLPARSLNGPTRARRRHDRHTWRNLPLALGQWNSNNPSAMNEHPGALSKLRQLSATAAGVTSLRPQHTVTTLVAWGVIQDASPATVTSQFRDGWKYK</sequence>
<gene>
    <name evidence="2" type="ORF">TBIB3V08_LOCUS3753</name>
</gene>
<accession>A0A7R9EUH1</accession>
<evidence type="ECO:0000256" key="1">
    <source>
        <dbReference type="SAM" id="MobiDB-lite"/>
    </source>
</evidence>
<dbReference type="EMBL" id="OD565271">
    <property type="protein sequence ID" value="CAD7441282.1"/>
    <property type="molecule type" value="Genomic_DNA"/>
</dbReference>
<organism evidence="2">
    <name type="scientific">Timema bartmani</name>
    <dbReference type="NCBI Taxonomy" id="61472"/>
    <lineage>
        <taxon>Eukaryota</taxon>
        <taxon>Metazoa</taxon>
        <taxon>Ecdysozoa</taxon>
        <taxon>Arthropoda</taxon>
        <taxon>Hexapoda</taxon>
        <taxon>Insecta</taxon>
        <taxon>Pterygota</taxon>
        <taxon>Neoptera</taxon>
        <taxon>Polyneoptera</taxon>
        <taxon>Phasmatodea</taxon>
        <taxon>Timematodea</taxon>
        <taxon>Timematoidea</taxon>
        <taxon>Timematidae</taxon>
        <taxon>Timema</taxon>
    </lineage>
</organism>
<proteinExistence type="predicted"/>
<evidence type="ECO:0000313" key="2">
    <source>
        <dbReference type="EMBL" id="CAD7441282.1"/>
    </source>
</evidence>
<dbReference type="AlphaFoldDB" id="A0A7R9EUH1"/>
<protein>
    <submittedName>
        <fullName evidence="2">Uncharacterized protein</fullName>
    </submittedName>
</protein>
<name>A0A7R9EUH1_9NEOP</name>